<organism evidence="7 8">
    <name type="scientific">Allomyces macrogynus (strain ATCC 38327)</name>
    <name type="common">Allomyces javanicus var. macrogynus</name>
    <dbReference type="NCBI Taxonomy" id="578462"/>
    <lineage>
        <taxon>Eukaryota</taxon>
        <taxon>Fungi</taxon>
        <taxon>Fungi incertae sedis</taxon>
        <taxon>Blastocladiomycota</taxon>
        <taxon>Blastocladiomycetes</taxon>
        <taxon>Blastocladiales</taxon>
        <taxon>Blastocladiaceae</taxon>
        <taxon>Allomyces</taxon>
    </lineage>
</organism>
<dbReference type="OrthoDB" id="1727108at2759"/>
<accession>A0A0L0SQF3</accession>
<comment type="similarity">
    <text evidence="1">Belongs to the eukaryotic ribosomal protein eL24 family.</text>
</comment>
<dbReference type="GO" id="GO:0022625">
    <property type="term" value="C:cytosolic large ribosomal subunit"/>
    <property type="evidence" value="ECO:0007669"/>
    <property type="project" value="TreeGrafter"/>
</dbReference>
<evidence type="ECO:0000259" key="5">
    <source>
        <dbReference type="Pfam" id="PF01246"/>
    </source>
</evidence>
<feature type="compositionally biased region" description="Basic and acidic residues" evidence="4">
    <location>
        <begin position="104"/>
        <end position="128"/>
    </location>
</feature>
<keyword evidence="3" id="KW-0687">Ribonucleoprotein</keyword>
<dbReference type="EMBL" id="GG745345">
    <property type="protein sequence ID" value="KNE64604.1"/>
    <property type="molecule type" value="Genomic_DNA"/>
</dbReference>
<dbReference type="OMA" id="PGHGKKM"/>
<dbReference type="GO" id="GO:0003729">
    <property type="term" value="F:mRNA binding"/>
    <property type="evidence" value="ECO:0007669"/>
    <property type="project" value="TreeGrafter"/>
</dbReference>
<protein>
    <recommendedName>
        <fullName evidence="5">Large ribosomal subunit protein eL24-related N-terminal domain-containing protein</fullName>
    </recommendedName>
</protein>
<dbReference type="InterPro" id="IPR000988">
    <property type="entry name" value="Ribosomal_eL24-rel_N"/>
</dbReference>
<feature type="domain" description="Large ribosomal subunit protein eL24-related N-terminal" evidence="5">
    <location>
        <begin position="1"/>
        <end position="66"/>
    </location>
</feature>
<dbReference type="STRING" id="578462.A0A0L0SQF3"/>
<dbReference type="Proteomes" id="UP000054350">
    <property type="component" value="Unassembled WGS sequence"/>
</dbReference>
<evidence type="ECO:0000256" key="3">
    <source>
        <dbReference type="ARBA" id="ARBA00023274"/>
    </source>
</evidence>
<dbReference type="eggNOG" id="KOG1722">
    <property type="taxonomic scope" value="Eukaryota"/>
</dbReference>
<keyword evidence="2" id="KW-0689">Ribosomal protein</keyword>
<dbReference type="GO" id="GO:0003735">
    <property type="term" value="F:structural constituent of ribosome"/>
    <property type="evidence" value="ECO:0007669"/>
    <property type="project" value="InterPro"/>
</dbReference>
<dbReference type="PANTHER" id="PTHR10792:SF1">
    <property type="entry name" value="RIBOSOMAL PROTEIN L24"/>
    <property type="match status" value="1"/>
</dbReference>
<evidence type="ECO:0000313" key="7">
    <source>
        <dbReference type="EMBL" id="KNE64604.1"/>
    </source>
</evidence>
<gene>
    <name evidence="6" type="ORF">AMAG_08547</name>
    <name evidence="7" type="ORF">AMAG_09961</name>
</gene>
<evidence type="ECO:0000313" key="8">
    <source>
        <dbReference type="Proteomes" id="UP000054350"/>
    </source>
</evidence>
<dbReference type="GO" id="GO:0002181">
    <property type="term" value="P:cytoplasmic translation"/>
    <property type="evidence" value="ECO:0007669"/>
    <property type="project" value="TreeGrafter"/>
</dbReference>
<dbReference type="Gene3D" id="2.30.170.20">
    <property type="entry name" value="Ribosomal protein L24e"/>
    <property type="match status" value="1"/>
</dbReference>
<dbReference type="CDD" id="cd00472">
    <property type="entry name" value="Ribosomal_L24e_L24"/>
    <property type="match status" value="1"/>
</dbReference>
<dbReference type="EMBL" id="GG745342">
    <property type="protein sequence ID" value="KNE63417.1"/>
    <property type="molecule type" value="Genomic_DNA"/>
</dbReference>
<dbReference type="InterPro" id="IPR023442">
    <property type="entry name" value="Ribosomal_eL24_CS"/>
</dbReference>
<dbReference type="AlphaFoldDB" id="A0A0L0SQF3"/>
<dbReference type="VEuPathDB" id="FungiDB:AMAG_09961"/>
<dbReference type="VEuPathDB" id="FungiDB:AMAG_08547"/>
<reference evidence="8" key="2">
    <citation type="submission" date="2009-11" db="EMBL/GenBank/DDBJ databases">
        <title>The Genome Sequence of Allomyces macrogynus strain ATCC 38327.</title>
        <authorList>
            <consortium name="The Broad Institute Genome Sequencing Platform"/>
            <person name="Russ C."/>
            <person name="Cuomo C."/>
            <person name="Shea T."/>
            <person name="Young S.K."/>
            <person name="Zeng Q."/>
            <person name="Koehrsen M."/>
            <person name="Haas B."/>
            <person name="Borodovsky M."/>
            <person name="Guigo R."/>
            <person name="Alvarado L."/>
            <person name="Berlin A."/>
            <person name="Borenstein D."/>
            <person name="Chen Z."/>
            <person name="Engels R."/>
            <person name="Freedman E."/>
            <person name="Gellesch M."/>
            <person name="Goldberg J."/>
            <person name="Griggs A."/>
            <person name="Gujja S."/>
            <person name="Heiman D."/>
            <person name="Hepburn T."/>
            <person name="Howarth C."/>
            <person name="Jen D."/>
            <person name="Larson L."/>
            <person name="Lewis B."/>
            <person name="Mehta T."/>
            <person name="Park D."/>
            <person name="Pearson M."/>
            <person name="Roberts A."/>
            <person name="Saif S."/>
            <person name="Shenoy N."/>
            <person name="Sisk P."/>
            <person name="Stolte C."/>
            <person name="Sykes S."/>
            <person name="Walk T."/>
            <person name="White J."/>
            <person name="Yandava C."/>
            <person name="Burger G."/>
            <person name="Gray M.W."/>
            <person name="Holland P.W.H."/>
            <person name="King N."/>
            <person name="Lang F.B.F."/>
            <person name="Roger A.J."/>
            <person name="Ruiz-Trillo I."/>
            <person name="Lander E."/>
            <person name="Nusbaum C."/>
        </authorList>
    </citation>
    <scope>NUCLEOTIDE SEQUENCE [LARGE SCALE GENOMIC DNA]</scope>
    <source>
        <strain evidence="8">ATCC 38327</strain>
    </source>
</reference>
<dbReference type="SUPFAM" id="SSF57716">
    <property type="entry name" value="Glucocorticoid receptor-like (DNA-binding domain)"/>
    <property type="match status" value="1"/>
</dbReference>
<dbReference type="InterPro" id="IPR056366">
    <property type="entry name" value="Ribosomal_eL24"/>
</dbReference>
<dbReference type="PANTHER" id="PTHR10792">
    <property type="entry name" value="60S RIBOSOMAL PROTEIN L24"/>
    <property type="match status" value="1"/>
</dbReference>
<evidence type="ECO:0000313" key="6">
    <source>
        <dbReference type="EMBL" id="KNE63417.1"/>
    </source>
</evidence>
<dbReference type="Pfam" id="PF01246">
    <property type="entry name" value="Ribosomal_L24e"/>
    <property type="match status" value="1"/>
</dbReference>
<evidence type="ECO:0000256" key="1">
    <source>
        <dbReference type="ARBA" id="ARBA00005647"/>
    </source>
</evidence>
<feature type="region of interest" description="Disordered" evidence="4">
    <location>
        <begin position="104"/>
        <end position="154"/>
    </location>
</feature>
<name>A0A0L0SQF3_ALLM3</name>
<proteinExistence type="inferred from homology"/>
<keyword evidence="8" id="KW-1185">Reference proteome</keyword>
<sequence>MKTEICSFSGYKIYPGHGKLFVRHDSKIFRFATSKAESYFHQRLNPRKIAWTTLYRRMHRKGITEEAAKKRTRRTVKAQRAIVGASLELIRAKRNQTAEVRAAARSEAAAEAKSKKAEKDAKRADKAKNVAKGGAKISKQQAKGAAPKVQAKSR</sequence>
<dbReference type="PROSITE" id="PS01073">
    <property type="entry name" value="RIBOSOMAL_L24E"/>
    <property type="match status" value="1"/>
</dbReference>
<reference evidence="7 8" key="1">
    <citation type="submission" date="2009-11" db="EMBL/GenBank/DDBJ databases">
        <title>Annotation of Allomyces macrogynus ATCC 38327.</title>
        <authorList>
            <consortium name="The Broad Institute Genome Sequencing Platform"/>
            <person name="Russ C."/>
            <person name="Cuomo C."/>
            <person name="Burger G."/>
            <person name="Gray M.W."/>
            <person name="Holland P.W.H."/>
            <person name="King N."/>
            <person name="Lang F.B.F."/>
            <person name="Roger A.J."/>
            <person name="Ruiz-Trillo I."/>
            <person name="Young S.K."/>
            <person name="Zeng Q."/>
            <person name="Gargeya S."/>
            <person name="Fitzgerald M."/>
            <person name="Haas B."/>
            <person name="Abouelleil A."/>
            <person name="Alvarado L."/>
            <person name="Arachchi H.M."/>
            <person name="Berlin A."/>
            <person name="Chapman S.B."/>
            <person name="Gearin G."/>
            <person name="Goldberg J."/>
            <person name="Griggs A."/>
            <person name="Gujja S."/>
            <person name="Hansen M."/>
            <person name="Heiman D."/>
            <person name="Howarth C."/>
            <person name="Larimer J."/>
            <person name="Lui A."/>
            <person name="MacDonald P.J.P."/>
            <person name="McCowen C."/>
            <person name="Montmayeur A."/>
            <person name="Murphy C."/>
            <person name="Neiman D."/>
            <person name="Pearson M."/>
            <person name="Priest M."/>
            <person name="Roberts A."/>
            <person name="Saif S."/>
            <person name="Shea T."/>
            <person name="Sisk P."/>
            <person name="Stolte C."/>
            <person name="Sykes S."/>
            <person name="Wortman J."/>
            <person name="Nusbaum C."/>
            <person name="Birren B."/>
        </authorList>
    </citation>
    <scope>NUCLEOTIDE SEQUENCE [LARGE SCALE GENOMIC DNA]</scope>
    <source>
        <strain evidence="7 8">ATCC 38327</strain>
    </source>
</reference>
<dbReference type="FunFam" id="2.30.170.20:FF:000002">
    <property type="entry name" value="60S ribosomal protein L24"/>
    <property type="match status" value="1"/>
</dbReference>
<dbReference type="Gene3D" id="6.10.250.1270">
    <property type="match status" value="1"/>
</dbReference>
<dbReference type="InterPro" id="IPR038630">
    <property type="entry name" value="L24e/L24_sf"/>
</dbReference>
<evidence type="ECO:0000256" key="4">
    <source>
        <dbReference type="SAM" id="MobiDB-lite"/>
    </source>
</evidence>
<evidence type="ECO:0000256" key="2">
    <source>
        <dbReference type="ARBA" id="ARBA00022980"/>
    </source>
</evidence>